<keyword evidence="4" id="KW-1185">Reference proteome</keyword>
<dbReference type="GeneID" id="85361315"/>
<sequence>MNAYPQAKASSKMKGILSCVIAFLYLGFVSATQNTDSAIPLLRGYDGATQDHFYTTNAAEMENAITVLNYKSEGDAARIFVDHFYTTSIDERNNAVQNLGYNDEGIVGYIYPSAACCSVPFYRLYNPTVHDHFYTANANEKNTAAQTDGYVDEGIAGYVLSV</sequence>
<feature type="domain" description="DUF5648" evidence="2">
    <location>
        <begin position="30"/>
        <end position="76"/>
    </location>
</feature>
<dbReference type="InterPro" id="IPR043708">
    <property type="entry name" value="DUF5648"/>
</dbReference>
<name>A0AA39K696_ARMTA</name>
<evidence type="ECO:0000256" key="1">
    <source>
        <dbReference type="SAM" id="SignalP"/>
    </source>
</evidence>
<comment type="caution">
    <text evidence="3">The sequence shown here is derived from an EMBL/GenBank/DDBJ whole genome shotgun (WGS) entry which is preliminary data.</text>
</comment>
<accession>A0AA39K696</accession>
<dbReference type="Proteomes" id="UP001175211">
    <property type="component" value="Unassembled WGS sequence"/>
</dbReference>
<dbReference type="Pfam" id="PF18885">
    <property type="entry name" value="DUF5648"/>
    <property type="match status" value="2"/>
</dbReference>
<protein>
    <recommendedName>
        <fullName evidence="2">DUF5648 domain-containing protein</fullName>
    </recommendedName>
</protein>
<gene>
    <name evidence="3" type="ORF">EV420DRAFT_1645350</name>
</gene>
<evidence type="ECO:0000313" key="4">
    <source>
        <dbReference type="Proteomes" id="UP001175211"/>
    </source>
</evidence>
<feature type="chain" id="PRO_5041259762" description="DUF5648 domain-containing protein" evidence="1">
    <location>
        <begin position="32"/>
        <end position="162"/>
    </location>
</feature>
<evidence type="ECO:0000313" key="3">
    <source>
        <dbReference type="EMBL" id="KAK0454121.1"/>
    </source>
</evidence>
<dbReference type="RefSeq" id="XP_060328509.1">
    <property type="nucleotide sequence ID" value="XM_060477767.1"/>
</dbReference>
<feature type="domain" description="DUF5648" evidence="2">
    <location>
        <begin position="82"/>
        <end position="160"/>
    </location>
</feature>
<dbReference type="AlphaFoldDB" id="A0AA39K696"/>
<organism evidence="3 4">
    <name type="scientific">Armillaria tabescens</name>
    <name type="common">Ringless honey mushroom</name>
    <name type="synonym">Agaricus tabescens</name>
    <dbReference type="NCBI Taxonomy" id="1929756"/>
    <lineage>
        <taxon>Eukaryota</taxon>
        <taxon>Fungi</taxon>
        <taxon>Dikarya</taxon>
        <taxon>Basidiomycota</taxon>
        <taxon>Agaricomycotina</taxon>
        <taxon>Agaricomycetes</taxon>
        <taxon>Agaricomycetidae</taxon>
        <taxon>Agaricales</taxon>
        <taxon>Marasmiineae</taxon>
        <taxon>Physalacriaceae</taxon>
        <taxon>Desarmillaria</taxon>
    </lineage>
</organism>
<dbReference type="EMBL" id="JAUEPS010000028">
    <property type="protein sequence ID" value="KAK0454121.1"/>
    <property type="molecule type" value="Genomic_DNA"/>
</dbReference>
<feature type="signal peptide" evidence="1">
    <location>
        <begin position="1"/>
        <end position="31"/>
    </location>
</feature>
<reference evidence="3" key="1">
    <citation type="submission" date="2023-06" db="EMBL/GenBank/DDBJ databases">
        <authorList>
            <consortium name="Lawrence Berkeley National Laboratory"/>
            <person name="Ahrendt S."/>
            <person name="Sahu N."/>
            <person name="Indic B."/>
            <person name="Wong-Bajracharya J."/>
            <person name="Merenyi Z."/>
            <person name="Ke H.-M."/>
            <person name="Monk M."/>
            <person name="Kocsube S."/>
            <person name="Drula E."/>
            <person name="Lipzen A."/>
            <person name="Balint B."/>
            <person name="Henrissat B."/>
            <person name="Andreopoulos B."/>
            <person name="Martin F.M."/>
            <person name="Harder C.B."/>
            <person name="Rigling D."/>
            <person name="Ford K.L."/>
            <person name="Foster G.D."/>
            <person name="Pangilinan J."/>
            <person name="Papanicolaou A."/>
            <person name="Barry K."/>
            <person name="LaButti K."/>
            <person name="Viragh M."/>
            <person name="Koriabine M."/>
            <person name="Yan M."/>
            <person name="Riley R."/>
            <person name="Champramary S."/>
            <person name="Plett K.L."/>
            <person name="Tsai I.J."/>
            <person name="Slot J."/>
            <person name="Sipos G."/>
            <person name="Plett J."/>
            <person name="Nagy L.G."/>
            <person name="Grigoriev I.V."/>
        </authorList>
    </citation>
    <scope>NUCLEOTIDE SEQUENCE</scope>
    <source>
        <strain evidence="3">CCBAS 213</strain>
    </source>
</reference>
<keyword evidence="1" id="KW-0732">Signal</keyword>
<proteinExistence type="predicted"/>
<evidence type="ECO:0000259" key="2">
    <source>
        <dbReference type="Pfam" id="PF18885"/>
    </source>
</evidence>